<dbReference type="OrthoDB" id="1998518at2"/>
<dbReference type="AlphaFoldDB" id="A0A1H6JTL9"/>
<organism evidence="1 2">
    <name type="scientific">Ruminococcus flavefaciens</name>
    <dbReference type="NCBI Taxonomy" id="1265"/>
    <lineage>
        <taxon>Bacteria</taxon>
        <taxon>Bacillati</taxon>
        <taxon>Bacillota</taxon>
        <taxon>Clostridia</taxon>
        <taxon>Eubacteriales</taxon>
        <taxon>Oscillospiraceae</taxon>
        <taxon>Ruminococcus</taxon>
    </lineage>
</organism>
<protein>
    <submittedName>
        <fullName evidence="1">Uncharacterized protein</fullName>
    </submittedName>
</protein>
<dbReference type="EMBL" id="FNWV01000006">
    <property type="protein sequence ID" value="SEH64324.1"/>
    <property type="molecule type" value="Genomic_DNA"/>
</dbReference>
<dbReference type="RefSeq" id="WP_074716734.1">
    <property type="nucleotide sequence ID" value="NZ_FNWV01000006.1"/>
</dbReference>
<sequence length="231" mass="26761">MKTESLKLFAKLMEKGYITREQEPTYYEFYNDPEIASELAVMEQELDFTLYRTNGRLYLLPNPSNELFSQDNKDFKRSVGQNEKLEVLYLLNYMAIFMLNELYGGKGNTLQTRYYIKESDFVEEFTKHCEQVRAEGEALKNASAQYSIDFLRLADSWLAKRGDESVSSDTKHGCFVKIINKFRDEELLYDADGVWKPTVKLNDLMPYYLSQNRIAEIHAILEGGVSDAGDP</sequence>
<dbReference type="Pfam" id="PF19539">
    <property type="entry name" value="DUF6063"/>
    <property type="match status" value="1"/>
</dbReference>
<reference evidence="1 2" key="1">
    <citation type="submission" date="2016-10" db="EMBL/GenBank/DDBJ databases">
        <authorList>
            <person name="de Groot N.N."/>
        </authorList>
    </citation>
    <scope>NUCLEOTIDE SEQUENCE [LARGE SCALE GENOMIC DNA]</scope>
    <source>
        <strain evidence="1 2">YAD2003</strain>
    </source>
</reference>
<evidence type="ECO:0000313" key="1">
    <source>
        <dbReference type="EMBL" id="SEH64324.1"/>
    </source>
</evidence>
<dbReference type="Proteomes" id="UP000183190">
    <property type="component" value="Unassembled WGS sequence"/>
</dbReference>
<dbReference type="InterPro" id="IPR045707">
    <property type="entry name" value="DUF6063"/>
</dbReference>
<proteinExistence type="predicted"/>
<accession>A0A1H6JTL9</accession>
<gene>
    <name evidence="1" type="ORF">SAMN02910265_01882</name>
</gene>
<name>A0A1H6JTL9_RUMFL</name>
<evidence type="ECO:0000313" key="2">
    <source>
        <dbReference type="Proteomes" id="UP000183190"/>
    </source>
</evidence>